<feature type="compositionally biased region" description="Polar residues" evidence="1">
    <location>
        <begin position="252"/>
        <end position="266"/>
    </location>
</feature>
<dbReference type="AlphaFoldDB" id="A0A5C5WA80"/>
<sequence length="754" mass="81324">MIRLTLRTLLAYLDEVSDLTVTQREELRQQIEASDFARELVQRLRDASHRVRLPAPSVLGTGAADDPNTVAEYLENALPPESVAEFERICLESDTMLAEVSACHHVLKQMLDDPAKVSPADRERIEDRVRRAIAAGPATAAGDGRLRIEPAHPETATAVANGTLAPAGVVREQPPAEVPDYLRPSWGDRLPLIVGAVAATVLGGLAVVFLTPAPEIAKQEGLSQPGIVDVPTPPQPAGNDDSSDPGEGEANLSGTQEQTDIDNATAITAPEPAPKEQPPQVDEAEDTPSASDVPDPISQPETNPQPENPPQSEPTPGPIVPPVELGQPKPVTDIAPVERDPVERDPVARAESSNKPEPLKKIGDFLGPETSVAVVRDKNGSWLRLTADAALVPGSVVECLPSYRARFKLANGVMLKLIDDTRVAFDQGREDARLPRVGVEYGRLVFDGNGEKSAVVELDVAGIIGRVELAPNARLAVEVLRPYTPGFDVLAASPTASISAWAPQSGVVWTTPLTTVRADRPRSWKFTASGDLDQLTDASTDPGWIEPVGQSISVERASRDLESLMPQQRPLRVELARIAINEDYLPEVRRLGAVAALSLGQVDEIVAMLDEDNSNEVVIGEIVTHLRDAASRSPELASAIRRALVDKHGERRADDVVSLLRGYSPQQVGLTQDEREVGAVDQLLTWLEDDTSTAPAAVLRLAALNLHELIEIDQSDRLDPYRETSKKLRTRAKNLKNRLGKGRLNFVGDDPDAP</sequence>
<dbReference type="Proteomes" id="UP000318995">
    <property type="component" value="Unassembled WGS sequence"/>
</dbReference>
<dbReference type="OrthoDB" id="272719at2"/>
<comment type="caution">
    <text evidence="2">The sequence shown here is derived from an EMBL/GenBank/DDBJ whole genome shotgun (WGS) entry which is preliminary data.</text>
</comment>
<evidence type="ECO:0000313" key="2">
    <source>
        <dbReference type="EMBL" id="TWT46532.1"/>
    </source>
</evidence>
<name>A0A5C5WA80_9BACT</name>
<organism evidence="2 3">
    <name type="scientific">Botrimarina hoheduenensis</name>
    <dbReference type="NCBI Taxonomy" id="2528000"/>
    <lineage>
        <taxon>Bacteria</taxon>
        <taxon>Pseudomonadati</taxon>
        <taxon>Planctomycetota</taxon>
        <taxon>Planctomycetia</taxon>
        <taxon>Pirellulales</taxon>
        <taxon>Lacipirellulaceae</taxon>
        <taxon>Botrimarina</taxon>
    </lineage>
</organism>
<dbReference type="EMBL" id="SJPH01000003">
    <property type="protein sequence ID" value="TWT46532.1"/>
    <property type="molecule type" value="Genomic_DNA"/>
</dbReference>
<gene>
    <name evidence="2" type="ORF">Pla111_16280</name>
</gene>
<keyword evidence="3" id="KW-1185">Reference proteome</keyword>
<proteinExistence type="predicted"/>
<feature type="compositionally biased region" description="Pro residues" evidence="1">
    <location>
        <begin position="306"/>
        <end position="321"/>
    </location>
</feature>
<protein>
    <submittedName>
        <fullName evidence="2">Uncharacterized protein</fullName>
    </submittedName>
</protein>
<dbReference type="RefSeq" id="WP_146573128.1">
    <property type="nucleotide sequence ID" value="NZ_SJPH01000003.1"/>
</dbReference>
<evidence type="ECO:0000256" key="1">
    <source>
        <dbReference type="SAM" id="MobiDB-lite"/>
    </source>
</evidence>
<evidence type="ECO:0000313" key="3">
    <source>
        <dbReference type="Proteomes" id="UP000318995"/>
    </source>
</evidence>
<feature type="region of interest" description="Disordered" evidence="1">
    <location>
        <begin position="220"/>
        <end position="363"/>
    </location>
</feature>
<reference evidence="2 3" key="1">
    <citation type="submission" date="2019-02" db="EMBL/GenBank/DDBJ databases">
        <title>Deep-cultivation of Planctomycetes and their phenomic and genomic characterization uncovers novel biology.</title>
        <authorList>
            <person name="Wiegand S."/>
            <person name="Jogler M."/>
            <person name="Boedeker C."/>
            <person name="Pinto D."/>
            <person name="Vollmers J."/>
            <person name="Rivas-Marin E."/>
            <person name="Kohn T."/>
            <person name="Peeters S.H."/>
            <person name="Heuer A."/>
            <person name="Rast P."/>
            <person name="Oberbeckmann S."/>
            <person name="Bunk B."/>
            <person name="Jeske O."/>
            <person name="Meyerdierks A."/>
            <person name="Storesund J.E."/>
            <person name="Kallscheuer N."/>
            <person name="Luecker S."/>
            <person name="Lage O.M."/>
            <person name="Pohl T."/>
            <person name="Merkel B.J."/>
            <person name="Hornburger P."/>
            <person name="Mueller R.-W."/>
            <person name="Bruemmer F."/>
            <person name="Labrenz M."/>
            <person name="Spormann A.M."/>
            <person name="Op Den Camp H."/>
            <person name="Overmann J."/>
            <person name="Amann R."/>
            <person name="Jetten M.S.M."/>
            <person name="Mascher T."/>
            <person name="Medema M.H."/>
            <person name="Devos D.P."/>
            <person name="Kaster A.-K."/>
            <person name="Ovreas L."/>
            <person name="Rohde M."/>
            <person name="Galperin M.Y."/>
            <person name="Jogler C."/>
        </authorList>
    </citation>
    <scope>NUCLEOTIDE SEQUENCE [LARGE SCALE GENOMIC DNA]</scope>
    <source>
        <strain evidence="2 3">Pla111</strain>
    </source>
</reference>
<feature type="compositionally biased region" description="Basic and acidic residues" evidence="1">
    <location>
        <begin position="336"/>
        <end position="363"/>
    </location>
</feature>
<accession>A0A5C5WA80</accession>